<gene>
    <name evidence="1" type="ORF">EAG_16156</name>
</gene>
<keyword evidence="2" id="KW-1185">Reference proteome</keyword>
<organism evidence="2">
    <name type="scientific">Camponotus floridanus</name>
    <name type="common">Florida carpenter ant</name>
    <dbReference type="NCBI Taxonomy" id="104421"/>
    <lineage>
        <taxon>Eukaryota</taxon>
        <taxon>Metazoa</taxon>
        <taxon>Ecdysozoa</taxon>
        <taxon>Arthropoda</taxon>
        <taxon>Hexapoda</taxon>
        <taxon>Insecta</taxon>
        <taxon>Pterygota</taxon>
        <taxon>Neoptera</taxon>
        <taxon>Endopterygota</taxon>
        <taxon>Hymenoptera</taxon>
        <taxon>Apocrita</taxon>
        <taxon>Aculeata</taxon>
        <taxon>Formicoidea</taxon>
        <taxon>Formicidae</taxon>
        <taxon>Formicinae</taxon>
        <taxon>Camponotus</taxon>
    </lineage>
</organism>
<accession>E2APM3</accession>
<evidence type="ECO:0000313" key="1">
    <source>
        <dbReference type="EMBL" id="EFN64608.1"/>
    </source>
</evidence>
<dbReference type="Gene3D" id="3.90.180.10">
    <property type="entry name" value="Medium-chain alcohol dehydrogenases, catalytic domain"/>
    <property type="match status" value="1"/>
</dbReference>
<dbReference type="AlphaFoldDB" id="E2APM3"/>
<sequence>MERCDGSLCIVYNTCYYALYLRGKIKKDDKVLICCGTGGVGQAAIHLALYEG</sequence>
<name>E2APM3_CAMFO</name>
<reference evidence="1 2" key="1">
    <citation type="journal article" date="2010" name="Science">
        <title>Genomic comparison of the ants Camponotus floridanus and Harpegnathos saltator.</title>
        <authorList>
            <person name="Bonasio R."/>
            <person name="Zhang G."/>
            <person name="Ye C."/>
            <person name="Mutti N.S."/>
            <person name="Fang X."/>
            <person name="Qin N."/>
            <person name="Donahue G."/>
            <person name="Yang P."/>
            <person name="Li Q."/>
            <person name="Li C."/>
            <person name="Zhang P."/>
            <person name="Huang Z."/>
            <person name="Berger S.L."/>
            <person name="Reinberg D."/>
            <person name="Wang J."/>
            <person name="Liebig J."/>
        </authorList>
    </citation>
    <scope>NUCLEOTIDE SEQUENCE [LARGE SCALE GENOMIC DNA]</scope>
    <source>
        <strain evidence="2">C129</strain>
    </source>
</reference>
<dbReference type="EMBL" id="GL441565">
    <property type="protein sequence ID" value="EFN64608.1"/>
    <property type="molecule type" value="Genomic_DNA"/>
</dbReference>
<dbReference type="SUPFAM" id="SSF51735">
    <property type="entry name" value="NAD(P)-binding Rossmann-fold domains"/>
    <property type="match status" value="1"/>
</dbReference>
<dbReference type="Proteomes" id="UP000000311">
    <property type="component" value="Unassembled WGS sequence"/>
</dbReference>
<dbReference type="OrthoDB" id="7547530at2759"/>
<protein>
    <submittedName>
        <fullName evidence="1">Fatty acid synthase</fullName>
    </submittedName>
</protein>
<dbReference type="InterPro" id="IPR036291">
    <property type="entry name" value="NAD(P)-bd_dom_sf"/>
</dbReference>
<proteinExistence type="predicted"/>
<evidence type="ECO:0000313" key="2">
    <source>
        <dbReference type="Proteomes" id="UP000000311"/>
    </source>
</evidence>
<dbReference type="STRING" id="104421.E2APM3"/>
<dbReference type="InParanoid" id="E2APM3"/>